<dbReference type="Proteomes" id="UP000034883">
    <property type="component" value="Chromosome"/>
</dbReference>
<dbReference type="InterPro" id="IPR036624">
    <property type="entry name" value="Hcp1-lik_sf"/>
</dbReference>
<reference evidence="1 2" key="1">
    <citation type="submission" date="2015-03" db="EMBL/GenBank/DDBJ databases">
        <title>Genome assembly of Sandaracinus amylolyticus DSM 53668.</title>
        <authorList>
            <person name="Sharma G."/>
            <person name="Subramanian S."/>
        </authorList>
    </citation>
    <scope>NUCLEOTIDE SEQUENCE [LARGE SCALE GENOMIC DNA]</scope>
    <source>
        <strain evidence="1 2">DSM 53668</strain>
    </source>
</reference>
<dbReference type="KEGG" id="samy:DB32_005959"/>
<proteinExistence type="predicted"/>
<dbReference type="STRING" id="927083.DB32_005959"/>
<dbReference type="RefSeq" id="WP_053235913.1">
    <property type="nucleotide sequence ID" value="NZ_CP011125.1"/>
</dbReference>
<dbReference type="AlphaFoldDB" id="A0A0F6YKV1"/>
<dbReference type="OrthoDB" id="119701at2"/>
<dbReference type="InterPro" id="IPR008514">
    <property type="entry name" value="T6SS_Hcp"/>
</dbReference>
<accession>A0A0F6YKV1</accession>
<protein>
    <submittedName>
        <fullName evidence="1">Putative cytoplasmic protein USSDB7A</fullName>
    </submittedName>
</protein>
<evidence type="ECO:0000313" key="2">
    <source>
        <dbReference type="Proteomes" id="UP000034883"/>
    </source>
</evidence>
<organism evidence="1 2">
    <name type="scientific">Sandaracinus amylolyticus</name>
    <dbReference type="NCBI Taxonomy" id="927083"/>
    <lineage>
        <taxon>Bacteria</taxon>
        <taxon>Pseudomonadati</taxon>
        <taxon>Myxococcota</taxon>
        <taxon>Polyangia</taxon>
        <taxon>Polyangiales</taxon>
        <taxon>Sandaracinaceae</taxon>
        <taxon>Sandaracinus</taxon>
    </lineage>
</organism>
<keyword evidence="2" id="KW-1185">Reference proteome</keyword>
<dbReference type="SUPFAM" id="SSF141452">
    <property type="entry name" value="Hcp1-like"/>
    <property type="match status" value="1"/>
</dbReference>
<dbReference type="NCBIfam" id="TIGR03344">
    <property type="entry name" value="VI_effect_Hcp1"/>
    <property type="match status" value="1"/>
</dbReference>
<gene>
    <name evidence="1" type="ORF">DB32_005959</name>
</gene>
<dbReference type="Gene3D" id="2.30.110.20">
    <property type="entry name" value="Hcp1-like"/>
    <property type="match status" value="1"/>
</dbReference>
<sequence length="167" mass="18574">MSQQSVYLKLKVGGNDVAGESTVHNMGGEDVQNAIECVGFEQLLSVGYDPRVSRPTAPPAFGPVRIRKEIDKSTPVMAQALTATSPAEAVFHFFRQSSSGSGTKEFYRVKLENARIARMESNVLEREGDELPREVVDFVFSKISWTYITEDGDTTEHSWDWAQQPNS</sequence>
<dbReference type="Pfam" id="PF05638">
    <property type="entry name" value="T6SS_HCP"/>
    <property type="match status" value="1"/>
</dbReference>
<dbReference type="EMBL" id="CP011125">
    <property type="protein sequence ID" value="AKF08810.1"/>
    <property type="molecule type" value="Genomic_DNA"/>
</dbReference>
<evidence type="ECO:0000313" key="1">
    <source>
        <dbReference type="EMBL" id="AKF08810.1"/>
    </source>
</evidence>
<name>A0A0F6YKV1_9BACT</name>